<keyword evidence="5" id="KW-1185">Reference proteome</keyword>
<name>A0A2I0LB75_PUNGR</name>
<dbReference type="Proteomes" id="UP000233551">
    <property type="component" value="Unassembled WGS sequence"/>
</dbReference>
<accession>A0A2I0LB75</accession>
<dbReference type="InterPro" id="IPR024746">
    <property type="entry name" value="Glyco_hydro_100"/>
</dbReference>
<comment type="caution">
    <text evidence="4">The sequence shown here is derived from an EMBL/GenBank/DDBJ whole genome shotgun (WGS) entry which is preliminary data.</text>
</comment>
<dbReference type="Pfam" id="PF12899">
    <property type="entry name" value="Glyco_hydro_100"/>
    <property type="match status" value="1"/>
</dbReference>
<evidence type="ECO:0000313" key="5">
    <source>
        <dbReference type="Proteomes" id="UP000233551"/>
    </source>
</evidence>
<evidence type="ECO:0000313" key="4">
    <source>
        <dbReference type="EMBL" id="PKI77436.1"/>
    </source>
</evidence>
<dbReference type="STRING" id="22663.A0A2I0LB75"/>
<evidence type="ECO:0000256" key="2">
    <source>
        <dbReference type="ARBA" id="ARBA00023277"/>
    </source>
</evidence>
<dbReference type="EMBL" id="PGOL01000092">
    <property type="protein sequence ID" value="PKI77436.1"/>
    <property type="molecule type" value="Genomic_DNA"/>
</dbReference>
<evidence type="ECO:0000256" key="1">
    <source>
        <dbReference type="ARBA" id="ARBA00022801"/>
    </source>
</evidence>
<protein>
    <submittedName>
        <fullName evidence="4">Uncharacterized protein</fullName>
    </submittedName>
</protein>
<feature type="non-terminal residue" evidence="4">
    <location>
        <position position="141"/>
    </location>
</feature>
<dbReference type="GO" id="GO:0033926">
    <property type="term" value="F:endo-alpha-N-acetylgalactosaminidase activity"/>
    <property type="evidence" value="ECO:0007669"/>
    <property type="project" value="InterPro"/>
</dbReference>
<reference evidence="4 5" key="1">
    <citation type="submission" date="2017-11" db="EMBL/GenBank/DDBJ databases">
        <title>De-novo sequencing of pomegranate (Punica granatum L.) genome.</title>
        <authorList>
            <person name="Akparov Z."/>
            <person name="Amiraslanov A."/>
            <person name="Hajiyeva S."/>
            <person name="Abbasov M."/>
            <person name="Kaur K."/>
            <person name="Hamwieh A."/>
            <person name="Solovyev V."/>
            <person name="Salamov A."/>
            <person name="Braich B."/>
            <person name="Kosarev P."/>
            <person name="Mahmoud A."/>
            <person name="Hajiyev E."/>
            <person name="Babayeva S."/>
            <person name="Izzatullayeva V."/>
            <person name="Mammadov A."/>
            <person name="Mammadov A."/>
            <person name="Sharifova S."/>
            <person name="Ojaghi J."/>
            <person name="Eynullazada K."/>
            <person name="Bayramov B."/>
            <person name="Abdulazimova A."/>
            <person name="Shahmuradov I."/>
        </authorList>
    </citation>
    <scope>NUCLEOTIDE SEQUENCE [LARGE SCALE GENOMIC DNA]</scope>
    <source>
        <strain evidence="5">cv. AG2017</strain>
        <tissue evidence="4">Leaf</tissue>
    </source>
</reference>
<organism evidence="4 5">
    <name type="scientific">Punica granatum</name>
    <name type="common">Pomegranate</name>
    <dbReference type="NCBI Taxonomy" id="22663"/>
    <lineage>
        <taxon>Eukaryota</taxon>
        <taxon>Viridiplantae</taxon>
        <taxon>Streptophyta</taxon>
        <taxon>Embryophyta</taxon>
        <taxon>Tracheophyta</taxon>
        <taxon>Spermatophyta</taxon>
        <taxon>Magnoliopsida</taxon>
        <taxon>eudicotyledons</taxon>
        <taxon>Gunneridae</taxon>
        <taxon>Pentapetalae</taxon>
        <taxon>rosids</taxon>
        <taxon>malvids</taxon>
        <taxon>Myrtales</taxon>
        <taxon>Lythraceae</taxon>
        <taxon>Punica</taxon>
    </lineage>
</organism>
<evidence type="ECO:0000256" key="3">
    <source>
        <dbReference type="ARBA" id="ARBA00023295"/>
    </source>
</evidence>
<keyword evidence="1" id="KW-0378">Hydrolase</keyword>
<sequence length="141" mass="15980">MSTTTTDITQNGSLTSLETASSIFEIGDSDLLRLLDRPKPINVDRRSFDERSYNDVSISLSPRHSFRNSENFRNLEHAGYMFSPGIRSGLNTPRSHSYYETHPMIVDAWEALRKSIVNFRGQPVGTIAALDHSVEELNYDQ</sequence>
<gene>
    <name evidence="4" type="ORF">CRG98_002209</name>
</gene>
<keyword evidence="2" id="KW-0119">Carbohydrate metabolism</keyword>
<proteinExistence type="predicted"/>
<keyword evidence="3" id="KW-0326">Glycosidase</keyword>
<dbReference type="AlphaFoldDB" id="A0A2I0LB75"/>